<name>A0ABY5NW87_9FLAO</name>
<proteinExistence type="predicted"/>
<dbReference type="EMBL" id="CP102382">
    <property type="protein sequence ID" value="UUV22723.1"/>
    <property type="molecule type" value="Genomic_DNA"/>
</dbReference>
<sequence>MIKSLIFGIISISVLILTGCNFNKTYSNRISDKQDAEVIAERLYVLMEKSQFEEAEQLFSEKFLNVTPSDSLQKMFLKIKSLGEFQSKELQDWKTFVLEGSKPKSQYALYYKVDYSHHEAKETIRMEKKGDKIMIVGYEVYSDGFSSK</sequence>
<organism evidence="1 2">
    <name type="scientific">Paenimyroides aestuarii</name>
    <dbReference type="NCBI Taxonomy" id="2968490"/>
    <lineage>
        <taxon>Bacteria</taxon>
        <taxon>Pseudomonadati</taxon>
        <taxon>Bacteroidota</taxon>
        <taxon>Flavobacteriia</taxon>
        <taxon>Flavobacteriales</taxon>
        <taxon>Flavobacteriaceae</taxon>
        <taxon>Paenimyroides</taxon>
    </lineage>
</organism>
<evidence type="ECO:0008006" key="3">
    <source>
        <dbReference type="Google" id="ProtNLM"/>
    </source>
</evidence>
<gene>
    <name evidence="1" type="ORF">NPX36_06695</name>
</gene>
<accession>A0ABY5NW87</accession>
<reference evidence="1 2" key="1">
    <citation type="submission" date="2022-08" db="EMBL/GenBank/DDBJ databases">
        <title>Myroides zhujiangensis sp. nov., a novel bacterium isolated from sediment in the Pearl River Estuary.</title>
        <authorList>
            <person name="Cui L."/>
        </authorList>
    </citation>
    <scope>NUCLEOTIDE SEQUENCE [LARGE SCALE GENOMIC DNA]</scope>
    <source>
        <strain evidence="1 2">SCSIO 72103</strain>
    </source>
</reference>
<dbReference type="PROSITE" id="PS51257">
    <property type="entry name" value="PROKAR_LIPOPROTEIN"/>
    <property type="match status" value="1"/>
</dbReference>
<evidence type="ECO:0000313" key="2">
    <source>
        <dbReference type="Proteomes" id="UP001317001"/>
    </source>
</evidence>
<dbReference type="RefSeq" id="WP_257500635.1">
    <property type="nucleotide sequence ID" value="NZ_CP102382.1"/>
</dbReference>
<evidence type="ECO:0000313" key="1">
    <source>
        <dbReference type="EMBL" id="UUV22723.1"/>
    </source>
</evidence>
<protein>
    <recommendedName>
        <fullName evidence="3">DUF3887 domain-containing protein</fullName>
    </recommendedName>
</protein>
<keyword evidence="2" id="KW-1185">Reference proteome</keyword>
<dbReference type="Proteomes" id="UP001317001">
    <property type="component" value="Chromosome"/>
</dbReference>